<reference evidence="1" key="1">
    <citation type="submission" date="2022-03" db="EMBL/GenBank/DDBJ databases">
        <authorList>
            <person name="Martin H S."/>
        </authorList>
    </citation>
    <scope>NUCLEOTIDE SEQUENCE</scope>
</reference>
<keyword evidence="2" id="KW-1185">Reference proteome</keyword>
<organism evidence="1 2">
    <name type="scientific">Iphiclides podalirius</name>
    <name type="common">scarce swallowtail</name>
    <dbReference type="NCBI Taxonomy" id="110791"/>
    <lineage>
        <taxon>Eukaryota</taxon>
        <taxon>Metazoa</taxon>
        <taxon>Ecdysozoa</taxon>
        <taxon>Arthropoda</taxon>
        <taxon>Hexapoda</taxon>
        <taxon>Insecta</taxon>
        <taxon>Pterygota</taxon>
        <taxon>Neoptera</taxon>
        <taxon>Endopterygota</taxon>
        <taxon>Lepidoptera</taxon>
        <taxon>Glossata</taxon>
        <taxon>Ditrysia</taxon>
        <taxon>Papilionoidea</taxon>
        <taxon>Papilionidae</taxon>
        <taxon>Papilioninae</taxon>
        <taxon>Iphiclides</taxon>
    </lineage>
</organism>
<evidence type="ECO:0000313" key="1">
    <source>
        <dbReference type="EMBL" id="CAH2037402.1"/>
    </source>
</evidence>
<evidence type="ECO:0000313" key="2">
    <source>
        <dbReference type="Proteomes" id="UP000837857"/>
    </source>
</evidence>
<dbReference type="Proteomes" id="UP000837857">
    <property type="component" value="Chromosome 10"/>
</dbReference>
<name>A0ABN8HMY4_9NEOP</name>
<sequence length="86" mass="9340">MKTGDDRLKDLEDSVVHFDIAAHVTTAGDYSADDISVGIVSRSPVNHYRKLLGTMPHSCYICLKRAPTMLTVAVAATPVVSLIVQR</sequence>
<feature type="non-terminal residue" evidence="1">
    <location>
        <position position="86"/>
    </location>
</feature>
<gene>
    <name evidence="1" type="ORF">IPOD504_LOCUS1153</name>
</gene>
<protein>
    <submittedName>
        <fullName evidence="1">Uncharacterized protein</fullName>
    </submittedName>
</protein>
<accession>A0ABN8HMY4</accession>
<dbReference type="EMBL" id="OW152822">
    <property type="protein sequence ID" value="CAH2037402.1"/>
    <property type="molecule type" value="Genomic_DNA"/>
</dbReference>
<proteinExistence type="predicted"/>